<proteinExistence type="predicted"/>
<evidence type="ECO:0000256" key="3">
    <source>
        <dbReference type="ARBA" id="ARBA00023163"/>
    </source>
</evidence>
<evidence type="ECO:0000313" key="6">
    <source>
        <dbReference type="Proteomes" id="UP000214646"/>
    </source>
</evidence>
<keyword evidence="3" id="KW-0804">Transcription</keyword>
<dbReference type="SUPFAM" id="SSF46785">
    <property type="entry name" value="Winged helix' DNA-binding domain"/>
    <property type="match status" value="1"/>
</dbReference>
<dbReference type="GO" id="GO:0003700">
    <property type="term" value="F:DNA-binding transcription factor activity"/>
    <property type="evidence" value="ECO:0007669"/>
    <property type="project" value="InterPro"/>
</dbReference>
<comment type="caution">
    <text evidence="5">The sequence shown here is derived from an EMBL/GenBank/DDBJ whole genome shotgun (WGS) entry which is preliminary data.</text>
</comment>
<accession>A0A225E028</accession>
<dbReference type="PANTHER" id="PTHR43132:SF6">
    <property type="entry name" value="HTH-TYPE TRANSCRIPTIONAL REPRESSOR CZRA"/>
    <property type="match status" value="1"/>
</dbReference>
<evidence type="ECO:0000256" key="2">
    <source>
        <dbReference type="ARBA" id="ARBA00023125"/>
    </source>
</evidence>
<dbReference type="PRINTS" id="PR00778">
    <property type="entry name" value="HTHARSR"/>
</dbReference>
<protein>
    <recommendedName>
        <fullName evidence="4">HTH arsR-type domain-containing protein</fullName>
    </recommendedName>
</protein>
<reference evidence="6" key="1">
    <citation type="submission" date="2017-06" db="EMBL/GenBank/DDBJ databases">
        <title>Genome analysis of Fimbriiglobus ruber SP5, the first member of the order Planctomycetales with confirmed chitinolytic capability.</title>
        <authorList>
            <person name="Ravin N.V."/>
            <person name="Rakitin A.L."/>
            <person name="Ivanova A.A."/>
            <person name="Beletsky A.V."/>
            <person name="Kulichevskaya I.S."/>
            <person name="Mardanov A.V."/>
            <person name="Dedysh S.N."/>
        </authorList>
    </citation>
    <scope>NUCLEOTIDE SEQUENCE [LARGE SCALE GENOMIC DNA]</scope>
    <source>
        <strain evidence="6">SP5</strain>
    </source>
</reference>
<keyword evidence="6" id="KW-1185">Reference proteome</keyword>
<evidence type="ECO:0000256" key="1">
    <source>
        <dbReference type="ARBA" id="ARBA00023015"/>
    </source>
</evidence>
<dbReference type="AlphaFoldDB" id="A0A225E028"/>
<feature type="domain" description="HTH arsR-type" evidence="4">
    <location>
        <begin position="2"/>
        <end position="102"/>
    </location>
</feature>
<dbReference type="CDD" id="cd00090">
    <property type="entry name" value="HTH_ARSR"/>
    <property type="match status" value="1"/>
</dbReference>
<dbReference type="Gene3D" id="1.10.10.10">
    <property type="entry name" value="Winged helix-like DNA-binding domain superfamily/Winged helix DNA-binding domain"/>
    <property type="match status" value="1"/>
</dbReference>
<dbReference type="EMBL" id="NIDE01000005">
    <property type="protein sequence ID" value="OWK41995.1"/>
    <property type="molecule type" value="Genomic_DNA"/>
</dbReference>
<dbReference type="InterPro" id="IPR001845">
    <property type="entry name" value="HTH_ArsR_DNA-bd_dom"/>
</dbReference>
<dbReference type="OrthoDB" id="9799175at2"/>
<evidence type="ECO:0000259" key="4">
    <source>
        <dbReference type="PROSITE" id="PS50987"/>
    </source>
</evidence>
<dbReference type="InterPro" id="IPR036390">
    <property type="entry name" value="WH_DNA-bd_sf"/>
</dbReference>
<dbReference type="InterPro" id="IPR051011">
    <property type="entry name" value="Metal_resp_trans_reg"/>
</dbReference>
<keyword evidence="1" id="KW-0805">Transcription regulation</keyword>
<gene>
    <name evidence="5" type="ORF">FRUB_04073</name>
</gene>
<dbReference type="SMART" id="SM00418">
    <property type="entry name" value="HTH_ARSR"/>
    <property type="match status" value="1"/>
</dbReference>
<dbReference type="InterPro" id="IPR011991">
    <property type="entry name" value="ArsR-like_HTH"/>
</dbReference>
<dbReference type="PANTHER" id="PTHR43132">
    <property type="entry name" value="ARSENICAL RESISTANCE OPERON REPRESSOR ARSR-RELATED"/>
    <property type="match status" value="1"/>
</dbReference>
<name>A0A225E028_9BACT</name>
<dbReference type="RefSeq" id="WP_088255212.1">
    <property type="nucleotide sequence ID" value="NZ_NIDE01000005.1"/>
</dbReference>
<dbReference type="GO" id="GO:0003677">
    <property type="term" value="F:DNA binding"/>
    <property type="evidence" value="ECO:0007669"/>
    <property type="project" value="UniProtKB-KW"/>
</dbReference>
<dbReference type="Pfam" id="PF01022">
    <property type="entry name" value="HTH_5"/>
    <property type="match status" value="1"/>
</dbReference>
<organism evidence="5 6">
    <name type="scientific">Fimbriiglobus ruber</name>
    <dbReference type="NCBI Taxonomy" id="1908690"/>
    <lineage>
        <taxon>Bacteria</taxon>
        <taxon>Pseudomonadati</taxon>
        <taxon>Planctomycetota</taxon>
        <taxon>Planctomycetia</taxon>
        <taxon>Gemmatales</taxon>
        <taxon>Gemmataceae</taxon>
        <taxon>Fimbriiglobus</taxon>
    </lineage>
</organism>
<dbReference type="NCBIfam" id="NF033788">
    <property type="entry name" value="HTH_metalloreg"/>
    <property type="match status" value="1"/>
</dbReference>
<keyword evidence="2" id="KW-0238">DNA-binding</keyword>
<evidence type="ECO:0000313" key="5">
    <source>
        <dbReference type="EMBL" id="OWK41995.1"/>
    </source>
</evidence>
<sequence length="102" mass="11364">MSDFKQAEKCAERLSALAEPNRMRIIDALRTGSRTVTELAMLLKSEIVNVSHHLKILRLAGLVEAKKFGRFMEYALSSEWTSDKGAVSVDLGVYRVVLPAVE</sequence>
<dbReference type="PROSITE" id="PS50987">
    <property type="entry name" value="HTH_ARSR_2"/>
    <property type="match status" value="1"/>
</dbReference>
<dbReference type="Proteomes" id="UP000214646">
    <property type="component" value="Unassembled WGS sequence"/>
</dbReference>
<dbReference type="InterPro" id="IPR036388">
    <property type="entry name" value="WH-like_DNA-bd_sf"/>
</dbReference>